<name>A0A6B0UL27_IXORI</name>
<dbReference type="AlphaFoldDB" id="A0A6B0UL27"/>
<evidence type="ECO:0000313" key="1">
    <source>
        <dbReference type="EMBL" id="MXU90372.1"/>
    </source>
</evidence>
<sequence length="114" mass="12444">MEVRQAKPALTLCLAQAPSHSGEAICRHVCIQSFASEVSIAKTNLTRAVCSMHAHNIVGMCAYHIAGAKVSTARTALDISQLIHTLAQSSLQVRTMTEMASRLVEYFLTARFLR</sequence>
<reference evidence="1" key="1">
    <citation type="submission" date="2019-12" db="EMBL/GenBank/DDBJ databases">
        <title>An insight into the sialome of adult female Ixodes ricinus ticks feeding for 6 days.</title>
        <authorList>
            <person name="Perner J."/>
            <person name="Ribeiro J.M.C."/>
        </authorList>
    </citation>
    <scope>NUCLEOTIDE SEQUENCE</scope>
    <source>
        <strain evidence="1">Semi-engorged</strain>
        <tissue evidence="1">Salivary glands</tissue>
    </source>
</reference>
<proteinExistence type="predicted"/>
<dbReference type="EMBL" id="GIFC01008289">
    <property type="protein sequence ID" value="MXU90372.1"/>
    <property type="molecule type" value="Transcribed_RNA"/>
</dbReference>
<accession>A0A6B0UL27</accession>
<protein>
    <submittedName>
        <fullName evidence="1">Uncharacterized protein</fullName>
    </submittedName>
</protein>
<organism evidence="1">
    <name type="scientific">Ixodes ricinus</name>
    <name type="common">Common tick</name>
    <name type="synonym">Acarus ricinus</name>
    <dbReference type="NCBI Taxonomy" id="34613"/>
    <lineage>
        <taxon>Eukaryota</taxon>
        <taxon>Metazoa</taxon>
        <taxon>Ecdysozoa</taxon>
        <taxon>Arthropoda</taxon>
        <taxon>Chelicerata</taxon>
        <taxon>Arachnida</taxon>
        <taxon>Acari</taxon>
        <taxon>Parasitiformes</taxon>
        <taxon>Ixodida</taxon>
        <taxon>Ixodoidea</taxon>
        <taxon>Ixodidae</taxon>
        <taxon>Ixodinae</taxon>
        <taxon>Ixodes</taxon>
    </lineage>
</organism>